<keyword evidence="2" id="KW-1185">Reference proteome</keyword>
<reference evidence="1 2" key="1">
    <citation type="submission" date="2013-02" db="EMBL/GenBank/DDBJ databases">
        <authorList>
            <person name="Genoscope - CEA"/>
        </authorList>
    </citation>
    <scope>NUCLEOTIDE SEQUENCE [LARGE SCALE GENOMIC DNA]</scope>
    <source>
        <strain evidence="1 2">STM 2683</strain>
    </source>
</reference>
<dbReference type="Proteomes" id="UP000012062">
    <property type="component" value="Unassembled WGS sequence"/>
</dbReference>
<evidence type="ECO:0000313" key="2">
    <source>
        <dbReference type="Proteomes" id="UP000012062"/>
    </source>
</evidence>
<dbReference type="EMBL" id="CAUM01000028">
    <property type="protein sequence ID" value="CCV04202.1"/>
    <property type="molecule type" value="Genomic_DNA"/>
</dbReference>
<accession>M5EII8</accession>
<gene>
    <name evidence="1" type="ORF">MESS2_1230003</name>
</gene>
<sequence length="140" mass="15091">MSISSEVRRPILDHYPSTRKPAVCIAGRLAGLIASLLAVQIQSVQRSFTSVDPDLVRIAEEFMALVISEAGLKTGSPELNRPLAPPPLSAIGSDAFNTSILVDWAGLTAVPTALEKAFWHRTVDIVSLRDGWSDCRNALP</sequence>
<name>M5EII8_9HYPH</name>
<proteinExistence type="predicted"/>
<dbReference type="AlphaFoldDB" id="M5EII8"/>
<evidence type="ECO:0000313" key="1">
    <source>
        <dbReference type="EMBL" id="CCV04202.1"/>
    </source>
</evidence>
<protein>
    <submittedName>
        <fullName evidence="1">Uncharacterized protein</fullName>
    </submittedName>
</protein>
<organism evidence="1 2">
    <name type="scientific">Mesorhizobium metallidurans STM 2683</name>
    <dbReference type="NCBI Taxonomy" id="1297569"/>
    <lineage>
        <taxon>Bacteria</taxon>
        <taxon>Pseudomonadati</taxon>
        <taxon>Pseudomonadota</taxon>
        <taxon>Alphaproteobacteria</taxon>
        <taxon>Hyphomicrobiales</taxon>
        <taxon>Phyllobacteriaceae</taxon>
        <taxon>Mesorhizobium</taxon>
    </lineage>
</organism>
<dbReference type="STRING" id="1297569.MESS2_1230003"/>
<comment type="caution">
    <text evidence="1">The sequence shown here is derived from an EMBL/GenBank/DDBJ whole genome shotgun (WGS) entry which is preliminary data.</text>
</comment>